<dbReference type="PANTHER" id="PTHR43663:SF1">
    <property type="entry name" value="CHROMATE TRANSPORTER"/>
    <property type="match status" value="1"/>
</dbReference>
<dbReference type="InterPro" id="IPR014047">
    <property type="entry name" value="Chr_Tranpt_l_chain"/>
</dbReference>
<feature type="transmembrane region" description="Helical" evidence="7">
    <location>
        <begin position="154"/>
        <end position="178"/>
    </location>
</feature>
<dbReference type="NCBIfam" id="TIGR00937">
    <property type="entry name" value="2A51"/>
    <property type="match status" value="1"/>
</dbReference>
<dbReference type="Proteomes" id="UP000242818">
    <property type="component" value="Unassembled WGS sequence"/>
</dbReference>
<feature type="transmembrane region" description="Helical" evidence="7">
    <location>
        <begin position="365"/>
        <end position="384"/>
    </location>
</feature>
<name>A0A1C4G597_9BACT</name>
<evidence type="ECO:0000256" key="5">
    <source>
        <dbReference type="ARBA" id="ARBA00022989"/>
    </source>
</evidence>
<protein>
    <submittedName>
        <fullName evidence="8">Chromate transporter</fullName>
    </submittedName>
</protein>
<dbReference type="RefSeq" id="WP_089715548.1">
    <property type="nucleotide sequence ID" value="NZ_FMAR01000023.1"/>
</dbReference>
<dbReference type="STRING" id="1335309.GA0116948_1239"/>
<keyword evidence="6 7" id="KW-0472">Membrane</keyword>
<evidence type="ECO:0000313" key="8">
    <source>
        <dbReference type="EMBL" id="SCC63294.1"/>
    </source>
</evidence>
<feature type="transmembrane region" description="Helical" evidence="7">
    <location>
        <begin position="60"/>
        <end position="80"/>
    </location>
</feature>
<dbReference type="Pfam" id="PF02417">
    <property type="entry name" value="Chromate_transp"/>
    <property type="match status" value="2"/>
</dbReference>
<feature type="transmembrane region" description="Helical" evidence="7">
    <location>
        <begin position="122"/>
        <end position="142"/>
    </location>
</feature>
<evidence type="ECO:0000256" key="2">
    <source>
        <dbReference type="ARBA" id="ARBA00005262"/>
    </source>
</evidence>
<evidence type="ECO:0000256" key="6">
    <source>
        <dbReference type="ARBA" id="ARBA00023136"/>
    </source>
</evidence>
<dbReference type="PIRSF" id="PIRSF004810">
    <property type="entry name" value="ChrA"/>
    <property type="match status" value="1"/>
</dbReference>
<dbReference type="OrthoDB" id="9788907at2"/>
<dbReference type="AlphaFoldDB" id="A0A1C4G597"/>
<dbReference type="EMBL" id="FMAR01000023">
    <property type="protein sequence ID" value="SCC63294.1"/>
    <property type="molecule type" value="Genomic_DNA"/>
</dbReference>
<evidence type="ECO:0000256" key="1">
    <source>
        <dbReference type="ARBA" id="ARBA00004651"/>
    </source>
</evidence>
<feature type="transmembrane region" description="Helical" evidence="7">
    <location>
        <begin position="391"/>
        <end position="408"/>
    </location>
</feature>
<keyword evidence="4 7" id="KW-0812">Transmembrane</keyword>
<proteinExistence type="inferred from homology"/>
<comment type="subcellular location">
    <subcellularLocation>
        <location evidence="1">Cell membrane</location>
        <topology evidence="1">Multi-pass membrane protein</topology>
    </subcellularLocation>
</comment>
<evidence type="ECO:0000313" key="9">
    <source>
        <dbReference type="Proteomes" id="UP000242818"/>
    </source>
</evidence>
<keyword evidence="5 7" id="KW-1133">Transmembrane helix</keyword>
<feature type="transmembrane region" description="Helical" evidence="7">
    <location>
        <begin position="303"/>
        <end position="327"/>
    </location>
</feature>
<keyword evidence="9" id="KW-1185">Reference proteome</keyword>
<keyword evidence="3" id="KW-1003">Cell membrane</keyword>
<dbReference type="PANTHER" id="PTHR43663">
    <property type="entry name" value="CHROMATE TRANSPORT PROTEIN-RELATED"/>
    <property type="match status" value="1"/>
</dbReference>
<feature type="transmembrane region" description="Helical" evidence="7">
    <location>
        <begin position="211"/>
        <end position="228"/>
    </location>
</feature>
<accession>A0A1C4G597</accession>
<comment type="similarity">
    <text evidence="2">Belongs to the chromate ion transporter (CHR) (TC 2.A.51) family.</text>
</comment>
<dbReference type="GO" id="GO:0015109">
    <property type="term" value="F:chromate transmembrane transporter activity"/>
    <property type="evidence" value="ECO:0007669"/>
    <property type="project" value="InterPro"/>
</dbReference>
<evidence type="ECO:0000256" key="7">
    <source>
        <dbReference type="SAM" id="Phobius"/>
    </source>
</evidence>
<dbReference type="GO" id="GO:0005886">
    <property type="term" value="C:plasma membrane"/>
    <property type="evidence" value="ECO:0007669"/>
    <property type="project" value="UniProtKB-SubCell"/>
</dbReference>
<reference evidence="8 9" key="1">
    <citation type="submission" date="2016-08" db="EMBL/GenBank/DDBJ databases">
        <authorList>
            <person name="Seilhamer J.J."/>
        </authorList>
    </citation>
    <scope>NUCLEOTIDE SEQUENCE [LARGE SCALE GENOMIC DNA]</scope>
    <source>
        <strain evidence="8 9">A37T2</strain>
    </source>
</reference>
<dbReference type="InterPro" id="IPR003370">
    <property type="entry name" value="Chromate_transpt"/>
</dbReference>
<feature type="transmembrane region" description="Helical" evidence="7">
    <location>
        <begin position="21"/>
        <end position="40"/>
    </location>
</feature>
<feature type="transmembrane region" description="Helical" evidence="7">
    <location>
        <begin position="87"/>
        <end position="110"/>
    </location>
</feature>
<sequence>MNKTLTLPTPATTSYGYLWRTFLRLGAVSFGGYMALVAMIQRQLVEKDKAIPAEVLAEGISIASLLPGPVAVNVVAYIGYRLRGRTGAAVAVIAVLLPAVMAMLLLSWAYFRFAFATHYDHLLRYTAGTVAGLIISTAWQFYQKDVKGSYVKLFICVAAFAALVLLKGYLVTIILLMAGGLAGGLLQLHGRKTAPAADITETNTRRFDTPTLLSILTLSAITLAYFANAARYCQQLYARIALVFSGISLSLFGGGYVMVPIMQSVLVHELHWVNDQTFLDGIAFSQLTPGPILVSSLFYGFKLAGIGGALVALVATFLPSCMLMLTVSRFYAIHQHQGVIKNILAGIKPVVTGMMLASAVKLLQVLPADPLLIGVCAITFFLALRYKISPVYLLAGALLLGIVFTVLTF</sequence>
<gene>
    <name evidence="8" type="ORF">GA0116948_1239</name>
</gene>
<evidence type="ECO:0000256" key="4">
    <source>
        <dbReference type="ARBA" id="ARBA00022692"/>
    </source>
</evidence>
<organism evidence="8 9">
    <name type="scientific">Chitinophaga costaii</name>
    <dbReference type="NCBI Taxonomy" id="1335309"/>
    <lineage>
        <taxon>Bacteria</taxon>
        <taxon>Pseudomonadati</taxon>
        <taxon>Bacteroidota</taxon>
        <taxon>Chitinophagia</taxon>
        <taxon>Chitinophagales</taxon>
        <taxon>Chitinophagaceae</taxon>
        <taxon>Chitinophaga</taxon>
    </lineage>
</organism>
<evidence type="ECO:0000256" key="3">
    <source>
        <dbReference type="ARBA" id="ARBA00022475"/>
    </source>
</evidence>
<feature type="transmembrane region" description="Helical" evidence="7">
    <location>
        <begin position="240"/>
        <end position="262"/>
    </location>
</feature>
<feature type="transmembrane region" description="Helical" evidence="7">
    <location>
        <begin position="339"/>
        <end position="359"/>
    </location>
</feature>
<dbReference type="InterPro" id="IPR052518">
    <property type="entry name" value="CHR_Transporter"/>
</dbReference>